<feature type="transmembrane region" description="Helical" evidence="2">
    <location>
        <begin position="200"/>
        <end position="228"/>
    </location>
</feature>
<keyword evidence="2" id="KW-1133">Transmembrane helix</keyword>
<organism evidence="3 4">
    <name type="scientific">Plectosphaerella cucumerina</name>
    <dbReference type="NCBI Taxonomy" id="40658"/>
    <lineage>
        <taxon>Eukaryota</taxon>
        <taxon>Fungi</taxon>
        <taxon>Dikarya</taxon>
        <taxon>Ascomycota</taxon>
        <taxon>Pezizomycotina</taxon>
        <taxon>Sordariomycetes</taxon>
        <taxon>Hypocreomycetidae</taxon>
        <taxon>Glomerellales</taxon>
        <taxon>Plectosphaerellaceae</taxon>
        <taxon>Plectosphaerella</taxon>
    </lineage>
</organism>
<feature type="region of interest" description="Disordered" evidence="1">
    <location>
        <begin position="1"/>
        <end position="36"/>
    </location>
</feature>
<gene>
    <name evidence="3" type="ORF">B0T11DRAFT_291313</name>
</gene>
<name>A0A8K0T4E5_9PEZI</name>
<feature type="compositionally biased region" description="Low complexity" evidence="1">
    <location>
        <begin position="174"/>
        <end position="195"/>
    </location>
</feature>
<keyword evidence="2" id="KW-0472">Membrane</keyword>
<reference evidence="3" key="1">
    <citation type="journal article" date="2021" name="Nat. Commun.">
        <title>Genetic determinants of endophytism in the Arabidopsis root mycobiome.</title>
        <authorList>
            <person name="Mesny F."/>
            <person name="Miyauchi S."/>
            <person name="Thiergart T."/>
            <person name="Pickel B."/>
            <person name="Atanasova L."/>
            <person name="Karlsson M."/>
            <person name="Huettel B."/>
            <person name="Barry K.W."/>
            <person name="Haridas S."/>
            <person name="Chen C."/>
            <person name="Bauer D."/>
            <person name="Andreopoulos W."/>
            <person name="Pangilinan J."/>
            <person name="LaButti K."/>
            <person name="Riley R."/>
            <person name="Lipzen A."/>
            <person name="Clum A."/>
            <person name="Drula E."/>
            <person name="Henrissat B."/>
            <person name="Kohler A."/>
            <person name="Grigoriev I.V."/>
            <person name="Martin F.M."/>
            <person name="Hacquard S."/>
        </authorList>
    </citation>
    <scope>NUCLEOTIDE SEQUENCE</scope>
    <source>
        <strain evidence="3">MPI-CAGE-AT-0016</strain>
    </source>
</reference>
<keyword evidence="2" id="KW-0812">Transmembrane</keyword>
<dbReference type="AlphaFoldDB" id="A0A8K0T4E5"/>
<comment type="caution">
    <text evidence="3">The sequence shown here is derived from an EMBL/GenBank/DDBJ whole genome shotgun (WGS) entry which is preliminary data.</text>
</comment>
<accession>A0A8K0T4E5</accession>
<feature type="compositionally biased region" description="Polar residues" evidence="1">
    <location>
        <begin position="7"/>
        <end position="33"/>
    </location>
</feature>
<sequence length="285" mass="30448">MRFNNVLPMSSGQGAVAPTSTSLRPPSPMITTPPQEPDFELLRRQNKDTHLCGYIDGNVESELRCSPQYECAAWTNGLVPAFGCCNDLACNNGLMMTCIDTVENFCESVPGACDFVSTNILSCPTACVTYLMAPTGAADFNTFHSWSCGETRSTIMVLQTISGDLPPDSGGQVSGSNPTNTPGSSPSGGQSTPSSSTGSILRIGLIVGIVVGILVLLGGTIWAIVWGIRRSKRKKAEREREAARQKRFETFNPGGQSEAFLMSDAGMSTAHWIHNNEGDRMSVRG</sequence>
<feature type="region of interest" description="Disordered" evidence="1">
    <location>
        <begin position="167"/>
        <end position="195"/>
    </location>
</feature>
<evidence type="ECO:0000313" key="3">
    <source>
        <dbReference type="EMBL" id="KAH7347454.1"/>
    </source>
</evidence>
<protein>
    <submittedName>
        <fullName evidence="3">Uncharacterized protein</fullName>
    </submittedName>
</protein>
<evidence type="ECO:0000313" key="4">
    <source>
        <dbReference type="Proteomes" id="UP000813385"/>
    </source>
</evidence>
<dbReference type="OrthoDB" id="10598378at2759"/>
<dbReference type="EMBL" id="JAGPXD010000007">
    <property type="protein sequence ID" value="KAH7347454.1"/>
    <property type="molecule type" value="Genomic_DNA"/>
</dbReference>
<evidence type="ECO:0000256" key="1">
    <source>
        <dbReference type="SAM" id="MobiDB-lite"/>
    </source>
</evidence>
<evidence type="ECO:0000256" key="2">
    <source>
        <dbReference type="SAM" id="Phobius"/>
    </source>
</evidence>
<keyword evidence="4" id="KW-1185">Reference proteome</keyword>
<dbReference type="Proteomes" id="UP000813385">
    <property type="component" value="Unassembled WGS sequence"/>
</dbReference>
<proteinExistence type="predicted"/>